<organism evidence="3 4">
    <name type="scientific">Rhizobium wuzhouense</name>
    <dbReference type="NCBI Taxonomy" id="1986026"/>
    <lineage>
        <taxon>Bacteria</taxon>
        <taxon>Pseudomonadati</taxon>
        <taxon>Pseudomonadota</taxon>
        <taxon>Alphaproteobacteria</taxon>
        <taxon>Hyphomicrobiales</taxon>
        <taxon>Rhizobiaceae</taxon>
        <taxon>Rhizobium/Agrobacterium group</taxon>
        <taxon>Rhizobium</taxon>
    </lineage>
</organism>
<evidence type="ECO:0000313" key="3">
    <source>
        <dbReference type="EMBL" id="PYB77513.1"/>
    </source>
</evidence>
<evidence type="ECO:0000313" key="4">
    <source>
        <dbReference type="Proteomes" id="UP000247536"/>
    </source>
</evidence>
<keyword evidence="1" id="KW-0175">Coiled coil</keyword>
<feature type="coiled-coil region" evidence="1">
    <location>
        <begin position="63"/>
        <end position="90"/>
    </location>
</feature>
<evidence type="ECO:0000256" key="1">
    <source>
        <dbReference type="SAM" id="Coils"/>
    </source>
</evidence>
<feature type="region of interest" description="Disordered" evidence="2">
    <location>
        <begin position="11"/>
        <end position="31"/>
    </location>
</feature>
<dbReference type="Proteomes" id="UP000247536">
    <property type="component" value="Unassembled WGS sequence"/>
</dbReference>
<dbReference type="EMBL" id="QJRY01000001">
    <property type="protein sequence ID" value="PYB77513.1"/>
    <property type="molecule type" value="Genomic_DNA"/>
</dbReference>
<comment type="caution">
    <text evidence="3">The sequence shown here is derived from an EMBL/GenBank/DDBJ whole genome shotgun (WGS) entry which is preliminary data.</text>
</comment>
<keyword evidence="4" id="KW-1185">Reference proteome</keyword>
<proteinExistence type="predicted"/>
<protein>
    <submittedName>
        <fullName evidence="3">GTPase</fullName>
    </submittedName>
</protein>
<gene>
    <name evidence="3" type="ORF">DMY87_03925</name>
</gene>
<evidence type="ECO:0000256" key="2">
    <source>
        <dbReference type="SAM" id="MobiDB-lite"/>
    </source>
</evidence>
<name>A0ABX5NWG6_9HYPH</name>
<accession>A0ABX5NWG6</accession>
<reference evidence="3 4" key="1">
    <citation type="submission" date="2018-06" db="EMBL/GenBank/DDBJ databases">
        <title>Rhizobium wuzhouense sp. nov., isolated from roots of Oryza officinalis.</title>
        <authorList>
            <person name="Yuan T."/>
        </authorList>
    </citation>
    <scope>NUCLEOTIDE SEQUENCE [LARGE SCALE GENOMIC DNA]</scope>
    <source>
        <strain evidence="3 4">W44</strain>
    </source>
</reference>
<dbReference type="RefSeq" id="WP_110789946.1">
    <property type="nucleotide sequence ID" value="NZ_QJRY01000001.1"/>
</dbReference>
<sequence>MSMPLARYLKDFSTPSAPPQPVETAFGGGMDDFEMDFPALPEPEPEPVDLEALRRAAYAEGHEAGEQAAVERLEAERQALEAAHADALAEIEQRLRDEFAAAIAEQLPEVVKRLSISVSEQVAHALAPVIEEGIVERAVDELAEQLEAAISSGEAGTIQVRGPRDLFEKLLSEMPDHAEMLHHVDGTDLDLTAEFGDTALVTRISAFSASLKKVLS</sequence>